<dbReference type="Proteomes" id="UP000287166">
    <property type="component" value="Unassembled WGS sequence"/>
</dbReference>
<evidence type="ECO:0000313" key="2">
    <source>
        <dbReference type="EMBL" id="GBE84100.1"/>
    </source>
</evidence>
<comment type="caution">
    <text evidence="2">The sequence shown here is derived from an EMBL/GenBank/DDBJ whole genome shotgun (WGS) entry which is preliminary data.</text>
</comment>
<dbReference type="RefSeq" id="XP_027615013.1">
    <property type="nucleotide sequence ID" value="XM_027759212.1"/>
</dbReference>
<dbReference type="GeneID" id="38781017"/>
<organism evidence="2 3">
    <name type="scientific">Sparassis crispa</name>
    <dbReference type="NCBI Taxonomy" id="139825"/>
    <lineage>
        <taxon>Eukaryota</taxon>
        <taxon>Fungi</taxon>
        <taxon>Dikarya</taxon>
        <taxon>Basidiomycota</taxon>
        <taxon>Agaricomycotina</taxon>
        <taxon>Agaricomycetes</taxon>
        <taxon>Polyporales</taxon>
        <taxon>Sparassidaceae</taxon>
        <taxon>Sparassis</taxon>
    </lineage>
</organism>
<dbReference type="InParanoid" id="A0A401GPL0"/>
<protein>
    <submittedName>
        <fullName evidence="2">Uncharacterized protein</fullName>
    </submittedName>
</protein>
<name>A0A401GPL0_9APHY</name>
<dbReference type="AlphaFoldDB" id="A0A401GPL0"/>
<evidence type="ECO:0000256" key="1">
    <source>
        <dbReference type="SAM" id="MobiDB-lite"/>
    </source>
</evidence>
<accession>A0A401GPL0</accession>
<sequence length="49" mass="5178">MAMVKAKPHTGNTSSSHNSVQSHISCKAAKVKKTLQAGAKAVVRPLKHL</sequence>
<keyword evidence="3" id="KW-1185">Reference proteome</keyword>
<gene>
    <name evidence="2" type="ORF">SCP_0600780</name>
</gene>
<proteinExistence type="predicted"/>
<reference evidence="2 3" key="1">
    <citation type="journal article" date="2018" name="Sci. Rep.">
        <title>Genome sequence of the cauliflower mushroom Sparassis crispa (Hanabiratake) and its association with beneficial usage.</title>
        <authorList>
            <person name="Kiyama R."/>
            <person name="Furutani Y."/>
            <person name="Kawaguchi K."/>
            <person name="Nakanishi T."/>
        </authorList>
    </citation>
    <scope>NUCLEOTIDE SEQUENCE [LARGE SCALE GENOMIC DNA]</scope>
</reference>
<feature type="region of interest" description="Disordered" evidence="1">
    <location>
        <begin position="1"/>
        <end position="23"/>
    </location>
</feature>
<feature type="compositionally biased region" description="Low complexity" evidence="1">
    <location>
        <begin position="14"/>
        <end position="23"/>
    </location>
</feature>
<dbReference type="EMBL" id="BFAD01000006">
    <property type="protein sequence ID" value="GBE84100.1"/>
    <property type="molecule type" value="Genomic_DNA"/>
</dbReference>
<evidence type="ECO:0000313" key="3">
    <source>
        <dbReference type="Proteomes" id="UP000287166"/>
    </source>
</evidence>